<dbReference type="SMART" id="SM00343">
    <property type="entry name" value="ZnF_C2HC"/>
    <property type="match status" value="1"/>
</dbReference>
<feature type="region of interest" description="Disordered" evidence="3">
    <location>
        <begin position="581"/>
        <end position="625"/>
    </location>
</feature>
<dbReference type="InterPro" id="IPR036875">
    <property type="entry name" value="Znf_CCHC_sf"/>
</dbReference>
<comment type="caution">
    <text evidence="5">The sequence shown here is derived from an EMBL/GenBank/DDBJ whole genome shotgun (WGS) entry which is preliminary data.</text>
</comment>
<dbReference type="Pfam" id="PF00098">
    <property type="entry name" value="zf-CCHC"/>
    <property type="match status" value="1"/>
</dbReference>
<dbReference type="Pfam" id="PF13976">
    <property type="entry name" value="gag_pre-integrs"/>
    <property type="match status" value="1"/>
</dbReference>
<keyword evidence="2" id="KW-0479">Metal-binding</keyword>
<keyword evidence="6" id="KW-1185">Reference proteome</keyword>
<feature type="domain" description="CCHC-type" evidence="4">
    <location>
        <begin position="345"/>
        <end position="360"/>
    </location>
</feature>
<protein>
    <submittedName>
        <fullName evidence="5">Integrase, catalytic region, zinc finger, CCHC-type containing protein</fullName>
    </submittedName>
</protein>
<keyword evidence="2" id="KW-0862">Zinc</keyword>
<dbReference type="PANTHER" id="PTHR42648">
    <property type="entry name" value="TRANSPOSASE, PUTATIVE-RELATED"/>
    <property type="match status" value="1"/>
</dbReference>
<evidence type="ECO:0000256" key="1">
    <source>
        <dbReference type="ARBA" id="ARBA00022670"/>
    </source>
</evidence>
<reference evidence="5" key="1">
    <citation type="journal article" date="2022" name="Int. J. Mol. Sci.">
        <title>Draft Genome of Tanacetum Coccineum: Genomic Comparison of Closely Related Tanacetum-Family Plants.</title>
        <authorList>
            <person name="Yamashiro T."/>
            <person name="Shiraishi A."/>
            <person name="Nakayama K."/>
            <person name="Satake H."/>
        </authorList>
    </citation>
    <scope>NUCLEOTIDE SEQUENCE</scope>
</reference>
<gene>
    <name evidence="5" type="ORF">Tco_0974746</name>
</gene>
<dbReference type="Proteomes" id="UP001151760">
    <property type="component" value="Unassembled WGS sequence"/>
</dbReference>
<dbReference type="Gene3D" id="4.10.60.10">
    <property type="entry name" value="Zinc finger, CCHC-type"/>
    <property type="match status" value="1"/>
</dbReference>
<dbReference type="PANTHER" id="PTHR42648:SF18">
    <property type="entry name" value="RETROTRANSPOSON, UNCLASSIFIED-LIKE PROTEIN"/>
    <property type="match status" value="1"/>
</dbReference>
<keyword evidence="1" id="KW-0645">Protease</keyword>
<dbReference type="SUPFAM" id="SSF57756">
    <property type="entry name" value="Retrovirus zinc finger-like domains"/>
    <property type="match status" value="1"/>
</dbReference>
<evidence type="ECO:0000313" key="5">
    <source>
        <dbReference type="EMBL" id="GJT48589.1"/>
    </source>
</evidence>
<sequence length="905" mass="102924">MLEKGSYVPWASRFMRCLDNKQKEGERMRHSIKVGLCERKMIQNPDNPDDLTAKIIEPLSKMTESNNKQYFLNIRVMNFLLQGIPNDIYNSVDACKTAKQMWERIRWLMHGSEKTKQQRHLRLVDEFENFVAVEGESLSSVYERLTTLVNVIERNNIRPISISINTKFLNSLQPKWSKYVTMTHQNANIKDTDFDDLFDTLSQYEPHVIASRAKKAARNHDPLTLVAHLNVSSSHSHASPSYSHSPQPYYVIHPSSVIDYEEDYQREIQEDAQEDKLTTAMMLLARTITQRYSTLTNNHLHTSSNIRNQTVIQDGRVDIQSKNVGYARNVHDSSEANSGKSNVQCYNCNVKGHYARDCPQPKLRDAKYFREQMLLAMKDEVGGNLNEEENDCMLDNHYGDDSLEELNTITITDVNASQIHLKSRIHSESVHEHMNHAKIKTAINTFDDDQIDSSIIFDDPYVENNSREDEHDSNAHDQSVALESLIYNVQHQQEVNELIENFNQNTYAYGDVCAKTQDLLMTVSKLKANLVEQAKNVNTKFDKSSTLEKLVCVTPLNKNKDLNLIPKVEIKADKSKPVISCSTSKNEQNHKPNANVIARGISVSRSESKDTNSKKRVLLNTKSKSTSKDVKKSHISFTSVANKNDTMNSNVPESKTNVLKAKTVNVVHDGSNLVCVSCGKDVYLISHDKCVARYVLSQNSLVIQIFLWIVDSGCSKHMTGNLKLLSNFVEKFMGTVRFGNDNFVAITGYGDYVQDNLTICHVYYVEDFGHNLFSGEDLLTGSRKSNLYTISISKMATSSPICLMSKDTSTKSWLWHLRFSHLNFGTINQLSKIELVDGLLRFKYDKYHLCSACEQGNNKKATFPSKLVPSINSKLELLHMDLCGPMKVEIVNGKRYILVIVDDYS</sequence>
<dbReference type="EMBL" id="BQNB010016167">
    <property type="protein sequence ID" value="GJT48589.1"/>
    <property type="molecule type" value="Genomic_DNA"/>
</dbReference>
<dbReference type="Pfam" id="PF14223">
    <property type="entry name" value="Retrotran_gag_2"/>
    <property type="match status" value="1"/>
</dbReference>
<reference evidence="5" key="2">
    <citation type="submission" date="2022-01" db="EMBL/GenBank/DDBJ databases">
        <authorList>
            <person name="Yamashiro T."/>
            <person name="Shiraishi A."/>
            <person name="Satake H."/>
            <person name="Nakayama K."/>
        </authorList>
    </citation>
    <scope>NUCLEOTIDE SEQUENCE</scope>
</reference>
<keyword evidence="1" id="KW-0378">Hydrolase</keyword>
<dbReference type="InterPro" id="IPR054722">
    <property type="entry name" value="PolX-like_BBD"/>
</dbReference>
<dbReference type="InterPro" id="IPR025724">
    <property type="entry name" value="GAG-pre-integrase_dom"/>
</dbReference>
<organism evidence="5 6">
    <name type="scientific">Tanacetum coccineum</name>
    <dbReference type="NCBI Taxonomy" id="301880"/>
    <lineage>
        <taxon>Eukaryota</taxon>
        <taxon>Viridiplantae</taxon>
        <taxon>Streptophyta</taxon>
        <taxon>Embryophyta</taxon>
        <taxon>Tracheophyta</taxon>
        <taxon>Spermatophyta</taxon>
        <taxon>Magnoliopsida</taxon>
        <taxon>eudicotyledons</taxon>
        <taxon>Gunneridae</taxon>
        <taxon>Pentapetalae</taxon>
        <taxon>asterids</taxon>
        <taxon>campanulids</taxon>
        <taxon>Asterales</taxon>
        <taxon>Asteraceae</taxon>
        <taxon>Asteroideae</taxon>
        <taxon>Anthemideae</taxon>
        <taxon>Anthemidinae</taxon>
        <taxon>Tanacetum</taxon>
    </lineage>
</organism>
<accession>A0ABQ5ECE4</accession>
<name>A0ABQ5ECE4_9ASTR</name>
<proteinExistence type="predicted"/>
<evidence type="ECO:0000256" key="3">
    <source>
        <dbReference type="SAM" id="MobiDB-lite"/>
    </source>
</evidence>
<dbReference type="InterPro" id="IPR039537">
    <property type="entry name" value="Retrotran_Ty1/copia-like"/>
</dbReference>
<evidence type="ECO:0000256" key="2">
    <source>
        <dbReference type="PROSITE-ProRule" id="PRU00047"/>
    </source>
</evidence>
<evidence type="ECO:0000313" key="6">
    <source>
        <dbReference type="Proteomes" id="UP001151760"/>
    </source>
</evidence>
<dbReference type="Pfam" id="PF22936">
    <property type="entry name" value="Pol_BBD"/>
    <property type="match status" value="1"/>
</dbReference>
<evidence type="ECO:0000259" key="4">
    <source>
        <dbReference type="PROSITE" id="PS50158"/>
    </source>
</evidence>
<keyword evidence="2" id="KW-0863">Zinc-finger</keyword>
<dbReference type="InterPro" id="IPR001878">
    <property type="entry name" value="Znf_CCHC"/>
</dbReference>
<dbReference type="PROSITE" id="PS50158">
    <property type="entry name" value="ZF_CCHC"/>
    <property type="match status" value="1"/>
</dbReference>